<dbReference type="AlphaFoldDB" id="A0A1G2BVV4"/>
<gene>
    <name evidence="1" type="ORF">A3H70_05500</name>
</gene>
<comment type="caution">
    <text evidence="1">The sequence shown here is derived from an EMBL/GenBank/DDBJ whole genome shotgun (WGS) entry which is preliminary data.</text>
</comment>
<protein>
    <submittedName>
        <fullName evidence="1">Uncharacterized protein</fullName>
    </submittedName>
</protein>
<reference evidence="1 2" key="1">
    <citation type="journal article" date="2016" name="Nat. Commun.">
        <title>Thousands of microbial genomes shed light on interconnected biogeochemical processes in an aquifer system.</title>
        <authorList>
            <person name="Anantharaman K."/>
            <person name="Brown C.T."/>
            <person name="Hug L.A."/>
            <person name="Sharon I."/>
            <person name="Castelle C.J."/>
            <person name="Probst A.J."/>
            <person name="Thomas B.C."/>
            <person name="Singh A."/>
            <person name="Wilkins M.J."/>
            <person name="Karaoz U."/>
            <person name="Brodie E.L."/>
            <person name="Williams K.H."/>
            <person name="Hubbard S.S."/>
            <person name="Banfield J.F."/>
        </authorList>
    </citation>
    <scope>NUCLEOTIDE SEQUENCE [LARGE SCALE GENOMIC DNA]</scope>
</reference>
<dbReference type="Proteomes" id="UP000178109">
    <property type="component" value="Unassembled WGS sequence"/>
</dbReference>
<organism evidence="1 2">
    <name type="scientific">Candidatus Komeilibacteria bacterium RIFCSPLOWO2_02_FULL_48_11</name>
    <dbReference type="NCBI Taxonomy" id="1798553"/>
    <lineage>
        <taxon>Bacteria</taxon>
        <taxon>Candidatus Komeiliibacteriota</taxon>
    </lineage>
</organism>
<sequence length="138" mass="15234">MYLEMITHVGLAKETSDAIVRLMPRQLQRIVKEHFGLDLRDASELQVLPPVVGWTPEPGMFVFWTLRGVLNLGGRNFHTAKAAITAALTEIFAEYEVPAGERFSVRGVIPYVGSMSNTVEDMQPVVFPGRKPVSPPAA</sequence>
<dbReference type="STRING" id="1798553.A3H70_05500"/>
<dbReference type="EMBL" id="MHKO01000006">
    <property type="protein sequence ID" value="OGY93066.1"/>
    <property type="molecule type" value="Genomic_DNA"/>
</dbReference>
<evidence type="ECO:0000313" key="1">
    <source>
        <dbReference type="EMBL" id="OGY93066.1"/>
    </source>
</evidence>
<accession>A0A1G2BVV4</accession>
<proteinExistence type="predicted"/>
<evidence type="ECO:0000313" key="2">
    <source>
        <dbReference type="Proteomes" id="UP000178109"/>
    </source>
</evidence>
<name>A0A1G2BVV4_9BACT</name>